<dbReference type="InterPro" id="IPR036008">
    <property type="entry name" value="Aconitase_4Fe-4S_dom"/>
</dbReference>
<dbReference type="SUPFAM" id="SSF53732">
    <property type="entry name" value="Aconitase iron-sulfur domain"/>
    <property type="match status" value="1"/>
</dbReference>
<dbReference type="Proteomes" id="UP001321473">
    <property type="component" value="Unassembled WGS sequence"/>
</dbReference>
<dbReference type="EMBL" id="JARKHS020019028">
    <property type="protein sequence ID" value="KAK8771974.1"/>
    <property type="molecule type" value="Genomic_DNA"/>
</dbReference>
<proteinExistence type="predicted"/>
<keyword evidence="1" id="KW-0408">Iron</keyword>
<evidence type="ECO:0000313" key="3">
    <source>
        <dbReference type="Proteomes" id="UP001321473"/>
    </source>
</evidence>
<dbReference type="PANTHER" id="PTHR11670">
    <property type="entry name" value="ACONITASE/IRON-RESPONSIVE ELEMENT FAMILY MEMBER"/>
    <property type="match status" value="1"/>
</dbReference>
<evidence type="ECO:0000313" key="2">
    <source>
        <dbReference type="EMBL" id="KAK8771974.1"/>
    </source>
</evidence>
<dbReference type="Gene3D" id="3.30.499.10">
    <property type="entry name" value="Aconitase, domain 3"/>
    <property type="match status" value="1"/>
</dbReference>
<comment type="caution">
    <text evidence="2">The sequence shown here is derived from an EMBL/GenBank/DDBJ whole genome shotgun (WGS) entry which is preliminary data.</text>
</comment>
<dbReference type="AlphaFoldDB" id="A0AAQ4EBC5"/>
<organism evidence="2 3">
    <name type="scientific">Amblyomma americanum</name>
    <name type="common">Lone star tick</name>
    <dbReference type="NCBI Taxonomy" id="6943"/>
    <lineage>
        <taxon>Eukaryota</taxon>
        <taxon>Metazoa</taxon>
        <taxon>Ecdysozoa</taxon>
        <taxon>Arthropoda</taxon>
        <taxon>Chelicerata</taxon>
        <taxon>Arachnida</taxon>
        <taxon>Acari</taxon>
        <taxon>Parasitiformes</taxon>
        <taxon>Ixodida</taxon>
        <taxon>Ixodoidea</taxon>
        <taxon>Ixodidae</taxon>
        <taxon>Amblyomminae</taxon>
        <taxon>Amblyomma</taxon>
    </lineage>
</organism>
<reference evidence="2 3" key="1">
    <citation type="journal article" date="2023" name="Arcadia Sci">
        <title>De novo assembly of a long-read Amblyomma americanum tick genome.</title>
        <authorList>
            <person name="Chou S."/>
            <person name="Poskanzer K.E."/>
            <person name="Rollins M."/>
            <person name="Thuy-Boun P.S."/>
        </authorList>
    </citation>
    <scope>NUCLEOTIDE SEQUENCE [LARGE SCALE GENOMIC DNA]</scope>
    <source>
        <strain evidence="2">F_SG_1</strain>
        <tissue evidence="2">Salivary glands</tissue>
    </source>
</reference>
<keyword evidence="3" id="KW-1185">Reference proteome</keyword>
<sequence>MGEIVLFTANPYNDCLKTLSVDGKEYRYYSLPDLKDARYGKLPFAVRVLLESAVRHCDGFQVKQRDVEALLDWQSLQGKDVEIAFKPARVLLQDFTALKEPSPQATDAGMENRS</sequence>
<dbReference type="InterPro" id="IPR006249">
    <property type="entry name" value="Aconitase/IRP2"/>
</dbReference>
<protein>
    <recommendedName>
        <fullName evidence="4">Aconitate hydratase</fullName>
    </recommendedName>
</protein>
<dbReference type="InterPro" id="IPR015931">
    <property type="entry name" value="Acnase/IPM_dHydase_lsu_aba_1/3"/>
</dbReference>
<evidence type="ECO:0000256" key="1">
    <source>
        <dbReference type="ARBA" id="ARBA00023004"/>
    </source>
</evidence>
<evidence type="ECO:0008006" key="4">
    <source>
        <dbReference type="Google" id="ProtNLM"/>
    </source>
</evidence>
<accession>A0AAQ4EBC5</accession>
<name>A0AAQ4EBC5_AMBAM</name>
<gene>
    <name evidence="2" type="ORF">V5799_024783</name>
</gene>